<keyword evidence="5 8" id="KW-0256">Endoplasmic reticulum</keyword>
<dbReference type="Pfam" id="PF03901">
    <property type="entry name" value="Glyco_transf_22"/>
    <property type="match status" value="1"/>
</dbReference>
<feature type="chain" id="PRO_5043406488" description="Mannosyltransferase" evidence="9">
    <location>
        <begin position="18"/>
        <end position="503"/>
    </location>
</feature>
<keyword evidence="3" id="KW-0808">Transferase</keyword>
<evidence type="ECO:0000256" key="9">
    <source>
        <dbReference type="SAM" id="SignalP"/>
    </source>
</evidence>
<keyword evidence="4 8" id="KW-0812">Transmembrane</keyword>
<accession>A0AAV7JUS5</accession>
<dbReference type="PANTHER" id="PTHR22760">
    <property type="entry name" value="GLYCOSYLTRANSFERASE"/>
    <property type="match status" value="1"/>
</dbReference>
<keyword evidence="2 8" id="KW-0328">Glycosyltransferase</keyword>
<reference evidence="10 11" key="1">
    <citation type="journal article" date="2023" name="BMC Biol.">
        <title>The compact genome of the sponge Oopsacas minuta (Hexactinellida) is lacking key metazoan core genes.</title>
        <authorList>
            <person name="Santini S."/>
            <person name="Schenkelaars Q."/>
            <person name="Jourda C."/>
            <person name="Duchesne M."/>
            <person name="Belahbib H."/>
            <person name="Rocher C."/>
            <person name="Selva M."/>
            <person name="Riesgo A."/>
            <person name="Vervoort M."/>
            <person name="Leys S.P."/>
            <person name="Kodjabachian L."/>
            <person name="Le Bivic A."/>
            <person name="Borchiellini C."/>
            <person name="Claverie J.M."/>
            <person name="Renard E."/>
        </authorList>
    </citation>
    <scope>NUCLEOTIDE SEQUENCE [LARGE SCALE GENOMIC DNA]</scope>
    <source>
        <strain evidence="10">SPO-2</strain>
    </source>
</reference>
<dbReference type="GO" id="GO:0006506">
    <property type="term" value="P:GPI anchor biosynthetic process"/>
    <property type="evidence" value="ECO:0007669"/>
    <property type="project" value="TreeGrafter"/>
</dbReference>
<feature type="transmembrane region" description="Helical" evidence="8">
    <location>
        <begin position="204"/>
        <end position="223"/>
    </location>
</feature>
<feature type="signal peptide" evidence="9">
    <location>
        <begin position="1"/>
        <end position="17"/>
    </location>
</feature>
<dbReference type="GO" id="GO:0000026">
    <property type="term" value="F:alpha-1,2-mannosyltransferase activity"/>
    <property type="evidence" value="ECO:0007669"/>
    <property type="project" value="TreeGrafter"/>
</dbReference>
<feature type="transmembrane region" description="Helical" evidence="8">
    <location>
        <begin position="78"/>
        <end position="97"/>
    </location>
</feature>
<feature type="transmembrane region" description="Helical" evidence="8">
    <location>
        <begin position="323"/>
        <end position="342"/>
    </location>
</feature>
<evidence type="ECO:0000256" key="1">
    <source>
        <dbReference type="ARBA" id="ARBA00004477"/>
    </source>
</evidence>
<feature type="transmembrane region" description="Helical" evidence="8">
    <location>
        <begin position="235"/>
        <end position="254"/>
    </location>
</feature>
<keyword evidence="6 8" id="KW-1133">Transmembrane helix</keyword>
<feature type="transmembrane region" description="Helical" evidence="8">
    <location>
        <begin position="354"/>
        <end position="375"/>
    </location>
</feature>
<name>A0AAV7JUS5_9METZ</name>
<feature type="transmembrane region" description="Helical" evidence="8">
    <location>
        <begin position="109"/>
        <end position="130"/>
    </location>
</feature>
<sequence>MDLILHIILLSFRLSNAILCKTSFDPDEYWQALEVAHRRTYGYGYLTWEWHTQLRSYLFPYVFECLYRVISFFGEFEYSRLLLILCPRLLMAVLAYMTDVYTFKICHILFGRMTAVICLYLQITSWFIFYAITRTFINSFETFLVVIIFYLFCQLMVGNYSIRDTGLRLAMLLTLIGLVCYLRPTAVPCISLYFIVLYFSSLSVSYKLILSIVVTLILSSILISTESLLYGKLAIPFYNFLNVNVVSGIASLYGTHSLHWYLTQCLPVFLITNIPAFIIGIIFVIKGSHPVGNEHIIIKLALLGLILLNLVLLSPVPHKEFRFLLPMLPFCHILTAKGIYVIDNNTRKHRLISLFKKLLLFLSLLQIPMSFYFGFIHQRGVIRVMDYLYGHISVEDQVLFLMPCHSTPLYSHIHKNATLQFLECSPPLYEPVDRAKLFYNNVNSQTDSLLSNGYSYVTCFSTLSEEINGLLAKKGFQKKAEIFHTHLPEGRIGSYVHVYKKIG</sequence>
<protein>
    <recommendedName>
        <fullName evidence="8">Mannosyltransferase</fullName>
        <ecNumber evidence="8">2.4.1.-</ecNumber>
    </recommendedName>
</protein>
<dbReference type="PANTHER" id="PTHR22760:SF4">
    <property type="entry name" value="GPI MANNOSYLTRANSFERASE 3"/>
    <property type="match status" value="1"/>
</dbReference>
<keyword evidence="11" id="KW-1185">Reference proteome</keyword>
<dbReference type="AlphaFoldDB" id="A0AAV7JUS5"/>
<gene>
    <name evidence="10" type="ORF">LOD99_4690</name>
</gene>
<evidence type="ECO:0000313" key="10">
    <source>
        <dbReference type="EMBL" id="KAI6652145.1"/>
    </source>
</evidence>
<comment type="similarity">
    <text evidence="8">Belongs to the glycosyltransferase 22 family.</text>
</comment>
<dbReference type="InterPro" id="IPR005599">
    <property type="entry name" value="GPI_mannosylTrfase"/>
</dbReference>
<comment type="subcellular location">
    <subcellularLocation>
        <location evidence="1 8">Endoplasmic reticulum membrane</location>
        <topology evidence="1 8">Multi-pass membrane protein</topology>
    </subcellularLocation>
</comment>
<evidence type="ECO:0000256" key="4">
    <source>
        <dbReference type="ARBA" id="ARBA00022692"/>
    </source>
</evidence>
<evidence type="ECO:0000256" key="3">
    <source>
        <dbReference type="ARBA" id="ARBA00022679"/>
    </source>
</evidence>
<evidence type="ECO:0000256" key="5">
    <source>
        <dbReference type="ARBA" id="ARBA00022824"/>
    </source>
</evidence>
<dbReference type="GO" id="GO:0005789">
    <property type="term" value="C:endoplasmic reticulum membrane"/>
    <property type="evidence" value="ECO:0007669"/>
    <property type="project" value="UniProtKB-SubCell"/>
</dbReference>
<evidence type="ECO:0000313" key="11">
    <source>
        <dbReference type="Proteomes" id="UP001165289"/>
    </source>
</evidence>
<comment type="caution">
    <text evidence="10">The sequence shown here is derived from an EMBL/GenBank/DDBJ whole genome shotgun (WGS) entry which is preliminary data.</text>
</comment>
<keyword evidence="7 8" id="KW-0472">Membrane</keyword>
<dbReference type="Proteomes" id="UP001165289">
    <property type="component" value="Unassembled WGS sequence"/>
</dbReference>
<organism evidence="10 11">
    <name type="scientific">Oopsacas minuta</name>
    <dbReference type="NCBI Taxonomy" id="111878"/>
    <lineage>
        <taxon>Eukaryota</taxon>
        <taxon>Metazoa</taxon>
        <taxon>Porifera</taxon>
        <taxon>Hexactinellida</taxon>
        <taxon>Hexasterophora</taxon>
        <taxon>Lyssacinosida</taxon>
        <taxon>Leucopsacidae</taxon>
        <taxon>Oopsacas</taxon>
    </lineage>
</organism>
<keyword evidence="9" id="KW-0732">Signal</keyword>
<dbReference type="EC" id="2.4.1.-" evidence="8"/>
<evidence type="ECO:0000256" key="8">
    <source>
        <dbReference type="RuleBase" id="RU363075"/>
    </source>
</evidence>
<evidence type="ECO:0000256" key="7">
    <source>
        <dbReference type="ARBA" id="ARBA00023136"/>
    </source>
</evidence>
<evidence type="ECO:0000256" key="2">
    <source>
        <dbReference type="ARBA" id="ARBA00022676"/>
    </source>
</evidence>
<dbReference type="EMBL" id="JAKMXF010000300">
    <property type="protein sequence ID" value="KAI6652145.1"/>
    <property type="molecule type" value="Genomic_DNA"/>
</dbReference>
<feature type="transmembrane region" description="Helical" evidence="8">
    <location>
        <begin position="260"/>
        <end position="285"/>
    </location>
</feature>
<feature type="transmembrane region" description="Helical" evidence="8">
    <location>
        <begin position="169"/>
        <end position="198"/>
    </location>
</feature>
<feature type="transmembrane region" description="Helical" evidence="8">
    <location>
        <begin position="136"/>
        <end position="157"/>
    </location>
</feature>
<evidence type="ECO:0000256" key="6">
    <source>
        <dbReference type="ARBA" id="ARBA00022989"/>
    </source>
</evidence>
<proteinExistence type="inferred from homology"/>
<feature type="transmembrane region" description="Helical" evidence="8">
    <location>
        <begin position="297"/>
        <end position="317"/>
    </location>
</feature>